<organism evidence="2 3">
    <name type="scientific">Asparagus officinalis</name>
    <name type="common">Garden asparagus</name>
    <dbReference type="NCBI Taxonomy" id="4686"/>
    <lineage>
        <taxon>Eukaryota</taxon>
        <taxon>Viridiplantae</taxon>
        <taxon>Streptophyta</taxon>
        <taxon>Embryophyta</taxon>
        <taxon>Tracheophyta</taxon>
        <taxon>Spermatophyta</taxon>
        <taxon>Magnoliopsida</taxon>
        <taxon>Liliopsida</taxon>
        <taxon>Asparagales</taxon>
        <taxon>Asparagaceae</taxon>
        <taxon>Asparagoideae</taxon>
        <taxon>Asparagus</taxon>
    </lineage>
</organism>
<keyword evidence="3" id="KW-1185">Reference proteome</keyword>
<evidence type="ECO:0000313" key="3">
    <source>
        <dbReference type="Proteomes" id="UP000243459"/>
    </source>
</evidence>
<feature type="compositionally biased region" description="Basic and acidic residues" evidence="1">
    <location>
        <begin position="24"/>
        <end position="39"/>
    </location>
</feature>
<proteinExistence type="predicted"/>
<dbReference type="Gramene" id="ONK69431">
    <property type="protein sequence ID" value="ONK69431"/>
    <property type="gene ID" value="A4U43_C05F22820"/>
</dbReference>
<dbReference type="AlphaFoldDB" id="A0A5P1EY58"/>
<protein>
    <submittedName>
        <fullName evidence="2">Uncharacterized protein</fullName>
    </submittedName>
</protein>
<name>A0A5P1EY58_ASPOF</name>
<dbReference type="Proteomes" id="UP000243459">
    <property type="component" value="Chromosome 5"/>
</dbReference>
<dbReference type="OMA" id="TAFIVKF"/>
<reference evidence="3" key="1">
    <citation type="journal article" date="2017" name="Nat. Commun.">
        <title>The asparagus genome sheds light on the origin and evolution of a young Y chromosome.</title>
        <authorList>
            <person name="Harkess A."/>
            <person name="Zhou J."/>
            <person name="Xu C."/>
            <person name="Bowers J.E."/>
            <person name="Van der Hulst R."/>
            <person name="Ayyampalayam S."/>
            <person name="Mercati F."/>
            <person name="Riccardi P."/>
            <person name="McKain M.R."/>
            <person name="Kakrana A."/>
            <person name="Tang H."/>
            <person name="Ray J."/>
            <person name="Groenendijk J."/>
            <person name="Arikit S."/>
            <person name="Mathioni S.M."/>
            <person name="Nakano M."/>
            <person name="Shan H."/>
            <person name="Telgmann-Rauber A."/>
            <person name="Kanno A."/>
            <person name="Yue Z."/>
            <person name="Chen H."/>
            <person name="Li W."/>
            <person name="Chen Y."/>
            <person name="Xu X."/>
            <person name="Zhang Y."/>
            <person name="Luo S."/>
            <person name="Chen H."/>
            <person name="Gao J."/>
            <person name="Mao Z."/>
            <person name="Pires J.C."/>
            <person name="Luo M."/>
            <person name="Kudrna D."/>
            <person name="Wing R.A."/>
            <person name="Meyers B.C."/>
            <person name="Yi K."/>
            <person name="Kong H."/>
            <person name="Lavrijsen P."/>
            <person name="Sunseri F."/>
            <person name="Falavigna A."/>
            <person name="Ye Y."/>
            <person name="Leebens-Mack J.H."/>
            <person name="Chen G."/>
        </authorList>
    </citation>
    <scope>NUCLEOTIDE SEQUENCE [LARGE SCALE GENOMIC DNA]</scope>
    <source>
        <strain evidence="3">cv. DH0086</strain>
    </source>
</reference>
<sequence>MGGGHSSCIFSTKSSYKDDEGDYNESRSARKIRPSDEDRRHNWIGEPDVDIKATAFIVKFHETRVTSLVLELVLVSRD</sequence>
<feature type="region of interest" description="Disordered" evidence="1">
    <location>
        <begin position="1"/>
        <end position="39"/>
    </location>
</feature>
<evidence type="ECO:0000313" key="2">
    <source>
        <dbReference type="EMBL" id="ONK69431.1"/>
    </source>
</evidence>
<dbReference type="EMBL" id="CM007385">
    <property type="protein sequence ID" value="ONK69431.1"/>
    <property type="molecule type" value="Genomic_DNA"/>
</dbReference>
<evidence type="ECO:0000256" key="1">
    <source>
        <dbReference type="SAM" id="MobiDB-lite"/>
    </source>
</evidence>
<accession>A0A5P1EY58</accession>
<gene>
    <name evidence="2" type="ORF">A4U43_C05F22820</name>
</gene>
<dbReference type="PANTHER" id="PTHR33511">
    <property type="entry name" value="OS06G0632400 PROTEIN"/>
    <property type="match status" value="1"/>
</dbReference>